<proteinExistence type="predicted"/>
<accession>A0ACB1A7Z0</accession>
<evidence type="ECO:0000313" key="1">
    <source>
        <dbReference type="EMBL" id="CAK5087574.1"/>
    </source>
</evidence>
<evidence type="ECO:0000313" key="2">
    <source>
        <dbReference type="Proteomes" id="UP001497535"/>
    </source>
</evidence>
<protein>
    <submittedName>
        <fullName evidence="1">Uncharacterized protein</fullName>
    </submittedName>
</protein>
<dbReference type="Proteomes" id="UP001497535">
    <property type="component" value="Unassembled WGS sequence"/>
</dbReference>
<reference evidence="1" key="1">
    <citation type="submission" date="2023-11" db="EMBL/GenBank/DDBJ databases">
        <authorList>
            <person name="Poullet M."/>
        </authorList>
    </citation>
    <scope>NUCLEOTIDE SEQUENCE</scope>
    <source>
        <strain evidence="1">E1834</strain>
    </source>
</reference>
<gene>
    <name evidence="1" type="ORF">MENTE1834_LOCUS35181</name>
</gene>
<keyword evidence="2" id="KW-1185">Reference proteome</keyword>
<comment type="caution">
    <text evidence="1">The sequence shown here is derived from an EMBL/GenBank/DDBJ whole genome shotgun (WGS) entry which is preliminary data.</text>
</comment>
<organism evidence="1 2">
    <name type="scientific">Meloidogyne enterolobii</name>
    <name type="common">Root-knot nematode worm</name>
    <name type="synonym">Meloidogyne mayaguensis</name>
    <dbReference type="NCBI Taxonomy" id="390850"/>
    <lineage>
        <taxon>Eukaryota</taxon>
        <taxon>Metazoa</taxon>
        <taxon>Ecdysozoa</taxon>
        <taxon>Nematoda</taxon>
        <taxon>Chromadorea</taxon>
        <taxon>Rhabditida</taxon>
        <taxon>Tylenchina</taxon>
        <taxon>Tylenchomorpha</taxon>
        <taxon>Tylenchoidea</taxon>
        <taxon>Meloidogynidae</taxon>
        <taxon>Meloidogyninae</taxon>
        <taxon>Meloidogyne</taxon>
    </lineage>
</organism>
<name>A0ACB1A7Z0_MELEN</name>
<sequence length="62" mass="7176">MYLSFLAIIFHSFLYYPEPLQVPLTPSNQLIYLIIPKVLPISSTNPSPLFLYPPYILYTDPT</sequence>
<dbReference type="EMBL" id="CAVMJV010000066">
    <property type="protein sequence ID" value="CAK5087574.1"/>
    <property type="molecule type" value="Genomic_DNA"/>
</dbReference>